<dbReference type="SUPFAM" id="SSF52266">
    <property type="entry name" value="SGNH hydrolase"/>
    <property type="match status" value="1"/>
</dbReference>
<dbReference type="GO" id="GO:0016788">
    <property type="term" value="F:hydrolase activity, acting on ester bonds"/>
    <property type="evidence" value="ECO:0007669"/>
    <property type="project" value="UniProtKB-ARBA"/>
</dbReference>
<dbReference type="RefSeq" id="WP_112157308.1">
    <property type="nucleotide sequence ID" value="NZ_QKRX01000002.1"/>
</dbReference>
<proteinExistence type="predicted"/>
<name>A0A364NQ08_9GAMM</name>
<dbReference type="CDD" id="cd00229">
    <property type="entry name" value="SGNH_hydrolase"/>
    <property type="match status" value="1"/>
</dbReference>
<reference evidence="1 2" key="1">
    <citation type="submission" date="2018-06" db="EMBL/GenBank/DDBJ databases">
        <title>Nitrincola tibetense sp. nov., isolated from Lake XuguoCo on Tibetan Plateau.</title>
        <authorList>
            <person name="Xing P."/>
        </authorList>
    </citation>
    <scope>NUCLEOTIDE SEQUENCE [LARGE SCALE GENOMIC DNA]</scope>
    <source>
        <strain evidence="2">xg18</strain>
    </source>
</reference>
<dbReference type="InterPro" id="IPR036514">
    <property type="entry name" value="SGNH_hydro_sf"/>
</dbReference>
<organism evidence="1 2">
    <name type="scientific">Nitrincola tibetensis</name>
    <dbReference type="NCBI Taxonomy" id="2219697"/>
    <lineage>
        <taxon>Bacteria</taxon>
        <taxon>Pseudomonadati</taxon>
        <taxon>Pseudomonadota</taxon>
        <taxon>Gammaproteobacteria</taxon>
        <taxon>Oceanospirillales</taxon>
        <taxon>Oceanospirillaceae</taxon>
        <taxon>Nitrincola</taxon>
    </lineage>
</organism>
<dbReference type="EMBL" id="QKRX01000002">
    <property type="protein sequence ID" value="RAU19189.1"/>
    <property type="molecule type" value="Genomic_DNA"/>
</dbReference>
<comment type="caution">
    <text evidence="1">The sequence shown here is derived from an EMBL/GenBank/DDBJ whole genome shotgun (WGS) entry which is preliminary data.</text>
</comment>
<evidence type="ECO:0000313" key="2">
    <source>
        <dbReference type="Proteomes" id="UP000250744"/>
    </source>
</evidence>
<dbReference type="OrthoDB" id="8417228at2"/>
<dbReference type="Gene3D" id="3.40.50.1110">
    <property type="entry name" value="SGNH hydrolase"/>
    <property type="match status" value="1"/>
</dbReference>
<protein>
    <submittedName>
        <fullName evidence="1">Uncharacterized protein</fullName>
    </submittedName>
</protein>
<dbReference type="AlphaFoldDB" id="A0A364NQ08"/>
<accession>A0A364NQ08</accession>
<keyword evidence="2" id="KW-1185">Reference proteome</keyword>
<gene>
    <name evidence="1" type="ORF">DN062_02665</name>
</gene>
<evidence type="ECO:0000313" key="1">
    <source>
        <dbReference type="EMBL" id="RAU19189.1"/>
    </source>
</evidence>
<dbReference type="Proteomes" id="UP000250744">
    <property type="component" value="Unassembled WGS sequence"/>
</dbReference>
<sequence>MLDVNILFIGGSNLVIRDGLSEMIPKSLMSSGVDVKNVYNIAVGATTCLFGLENTHLFGKKNIDVIFIEYGINDLPLFSNDKKLWEYSFSALLECVRNKYPKALVVTILLGRRKERFWKNQSLMHDKMKFLTSKYGGLSVDVDSMLKSKAGVVAEFDHFYLDDSHYSSPSVTSYISQQVVSEMLLAQSVNFFSDSNNVPIVPLPRLDISSISGEIKCFENTRFMQKTSILNKNDSTVVRVRGIPVGISFISEYESCSLLIEVEGYKKIINTKRKKSSLGRFSFILKHTPLYDFLSKDLEINQCYEVKLSAVDINSPDWDDSIIQSTYGMEPADHSTSGKLFLSHIISCSGARINK</sequence>